<dbReference type="OrthoDB" id="260519at2759"/>
<keyword evidence="2" id="KW-0813">Transport</keyword>
<dbReference type="InterPro" id="IPR036400">
    <property type="entry name" value="Cyt_B5-like_heme/steroid_sf"/>
</dbReference>
<evidence type="ECO:0000256" key="2">
    <source>
        <dbReference type="ARBA" id="ARBA00022448"/>
    </source>
</evidence>
<keyword evidence="7" id="KW-0492">Microsome</keyword>
<evidence type="ECO:0000256" key="12">
    <source>
        <dbReference type="ARBA" id="ARBA00038168"/>
    </source>
</evidence>
<name>B3S6U7_TRIAD</name>
<evidence type="ECO:0000256" key="3">
    <source>
        <dbReference type="ARBA" id="ARBA00022617"/>
    </source>
</evidence>
<keyword evidence="14" id="KW-1133">Transmembrane helix</keyword>
<dbReference type="GO" id="GO:0046872">
    <property type="term" value="F:metal ion binding"/>
    <property type="evidence" value="ECO:0007669"/>
    <property type="project" value="UniProtKB-UniRule"/>
</dbReference>
<dbReference type="AlphaFoldDB" id="B3S6U7"/>
<dbReference type="eggNOG" id="KOG0537">
    <property type="taxonomic scope" value="Eukaryota"/>
</dbReference>
<dbReference type="HOGENOM" id="CLU_102602_3_0_1"/>
<dbReference type="Proteomes" id="UP000009022">
    <property type="component" value="Unassembled WGS sequence"/>
</dbReference>
<sequence length="132" mass="14794">MSSEESTKTFTREEVAKHNNGQALWLIIHNKVYDVSKFMEEHPGGEEVLLEMAGKEATEAFEDVGHSTDARSMMQNYYIGDIVQSEVNEMDYKVHFFPPNAQETNKGGSNFSTIVIVLIVAVVAYTLLSRSS</sequence>
<dbReference type="SMART" id="SM01117">
    <property type="entry name" value="Cyt-b5"/>
    <property type="match status" value="1"/>
</dbReference>
<dbReference type="PROSITE" id="PS00191">
    <property type="entry name" value="CYTOCHROME_B5_1"/>
    <property type="match status" value="1"/>
</dbReference>
<dbReference type="GO" id="GO:0005789">
    <property type="term" value="C:endoplasmic reticulum membrane"/>
    <property type="evidence" value="ECO:0007669"/>
    <property type="project" value="UniProtKB-SubCell"/>
</dbReference>
<keyword evidence="4 14" id="KW-0812">Transmembrane</keyword>
<dbReference type="InterPro" id="IPR050668">
    <property type="entry name" value="Cytochrome_b5"/>
</dbReference>
<accession>B3S6U7</accession>
<keyword evidence="17" id="KW-1185">Reference proteome</keyword>
<dbReference type="FunCoup" id="B3S6U7">
    <property type="interactions" value="2107"/>
</dbReference>
<dbReference type="RefSeq" id="XP_002115968.1">
    <property type="nucleotide sequence ID" value="XM_002115932.1"/>
</dbReference>
<dbReference type="KEGG" id="tad:TRIADDRAFT_38183"/>
<dbReference type="STRING" id="10228.B3S6U7"/>
<evidence type="ECO:0000313" key="16">
    <source>
        <dbReference type="EMBL" id="EDV21820.1"/>
    </source>
</evidence>
<dbReference type="PhylomeDB" id="B3S6U7"/>
<evidence type="ECO:0000256" key="7">
    <source>
        <dbReference type="ARBA" id="ARBA00022848"/>
    </source>
</evidence>
<dbReference type="Gene3D" id="3.10.120.10">
    <property type="entry name" value="Cytochrome b5-like heme/steroid binding domain"/>
    <property type="match status" value="1"/>
</dbReference>
<keyword evidence="3 14" id="KW-0349">Heme</keyword>
<dbReference type="Pfam" id="PF00173">
    <property type="entry name" value="Cyt-b5"/>
    <property type="match status" value="1"/>
</dbReference>
<dbReference type="InterPro" id="IPR001199">
    <property type="entry name" value="Cyt_B5-like_heme/steroid-bd"/>
</dbReference>
<dbReference type="InParanoid" id="B3S6U7"/>
<dbReference type="InterPro" id="IPR018506">
    <property type="entry name" value="Cyt_B5_heme-BS"/>
</dbReference>
<comment type="subcellular location">
    <subcellularLocation>
        <location evidence="1">Endoplasmic reticulum membrane</location>
        <topology evidence="1">Single-pass membrane protein</topology>
        <orientation evidence="1">Cytoplasmic side</orientation>
    </subcellularLocation>
    <subcellularLocation>
        <location evidence="11">Microsome membrane</location>
        <topology evidence="11">Single-pass membrane protein</topology>
        <orientation evidence="11">Cytoplasmic side</orientation>
    </subcellularLocation>
</comment>
<keyword evidence="6" id="KW-0256">Endoplasmic reticulum</keyword>
<dbReference type="PANTHER" id="PTHR19359:SF150">
    <property type="entry name" value="CYTOCHROME B5"/>
    <property type="match status" value="1"/>
</dbReference>
<keyword evidence="10 14" id="KW-0472">Membrane</keyword>
<evidence type="ECO:0000256" key="5">
    <source>
        <dbReference type="ARBA" id="ARBA00022723"/>
    </source>
</evidence>
<evidence type="ECO:0000256" key="13">
    <source>
        <dbReference type="ARBA" id="ARBA00039806"/>
    </source>
</evidence>
<dbReference type="GO" id="GO:0020037">
    <property type="term" value="F:heme binding"/>
    <property type="evidence" value="ECO:0000318"/>
    <property type="project" value="GO_Central"/>
</dbReference>
<dbReference type="OMA" id="TDARHMK"/>
<keyword evidence="9 14" id="KW-0408">Iron</keyword>
<reference evidence="16 17" key="1">
    <citation type="journal article" date="2008" name="Nature">
        <title>The Trichoplax genome and the nature of placozoans.</title>
        <authorList>
            <person name="Srivastava M."/>
            <person name="Begovic E."/>
            <person name="Chapman J."/>
            <person name="Putnam N.H."/>
            <person name="Hellsten U."/>
            <person name="Kawashima T."/>
            <person name="Kuo A."/>
            <person name="Mitros T."/>
            <person name="Salamov A."/>
            <person name="Carpenter M.L."/>
            <person name="Signorovitch A.Y."/>
            <person name="Moreno M.A."/>
            <person name="Kamm K."/>
            <person name="Grimwood J."/>
            <person name="Schmutz J."/>
            <person name="Shapiro H."/>
            <person name="Grigoriev I.V."/>
            <person name="Buss L.W."/>
            <person name="Schierwater B."/>
            <person name="Dellaporta S.L."/>
            <person name="Rokhsar D.S."/>
        </authorList>
    </citation>
    <scope>NUCLEOTIDE SEQUENCE [LARGE SCALE GENOMIC DNA]</scope>
    <source>
        <strain evidence="16 17">Grell-BS-1999</strain>
    </source>
</reference>
<dbReference type="PANTHER" id="PTHR19359">
    <property type="entry name" value="CYTOCHROME B5"/>
    <property type="match status" value="1"/>
</dbReference>
<proteinExistence type="inferred from homology"/>
<keyword evidence="5 14" id="KW-0479">Metal-binding</keyword>
<evidence type="ECO:0000259" key="15">
    <source>
        <dbReference type="PROSITE" id="PS50255"/>
    </source>
</evidence>
<evidence type="ECO:0000256" key="8">
    <source>
        <dbReference type="ARBA" id="ARBA00022982"/>
    </source>
</evidence>
<organism evidence="16 17">
    <name type="scientific">Trichoplax adhaerens</name>
    <name type="common">Trichoplax reptans</name>
    <dbReference type="NCBI Taxonomy" id="10228"/>
    <lineage>
        <taxon>Eukaryota</taxon>
        <taxon>Metazoa</taxon>
        <taxon>Placozoa</taxon>
        <taxon>Uniplacotomia</taxon>
        <taxon>Trichoplacea</taxon>
        <taxon>Trichoplacidae</taxon>
        <taxon>Trichoplax</taxon>
    </lineage>
</organism>
<dbReference type="PRINTS" id="PR00363">
    <property type="entry name" value="CYTOCHROMEB5"/>
</dbReference>
<evidence type="ECO:0000256" key="11">
    <source>
        <dbReference type="ARBA" id="ARBA00037877"/>
    </source>
</evidence>
<comment type="similarity">
    <text evidence="12 14">Belongs to the cytochrome b5 family.</text>
</comment>
<protein>
    <recommendedName>
        <fullName evidence="13">Cytochrome b5</fullName>
    </recommendedName>
</protein>
<feature type="transmembrane region" description="Helical" evidence="14">
    <location>
        <begin position="111"/>
        <end position="128"/>
    </location>
</feature>
<dbReference type="FunFam" id="3.10.120.10:FF:000002">
    <property type="entry name" value="Cytochrome b5 type B"/>
    <property type="match status" value="1"/>
</dbReference>
<keyword evidence="8" id="KW-0249">Electron transport</keyword>
<dbReference type="GeneID" id="6757045"/>
<dbReference type="EMBL" id="DS985252">
    <property type="protein sequence ID" value="EDV21820.1"/>
    <property type="molecule type" value="Genomic_DNA"/>
</dbReference>
<dbReference type="CTD" id="6757045"/>
<evidence type="ECO:0000313" key="17">
    <source>
        <dbReference type="Proteomes" id="UP000009022"/>
    </source>
</evidence>
<dbReference type="SUPFAM" id="SSF55856">
    <property type="entry name" value="Cytochrome b5-like heme/steroid binding domain"/>
    <property type="match status" value="1"/>
</dbReference>
<dbReference type="PROSITE" id="PS50255">
    <property type="entry name" value="CYTOCHROME_B5_2"/>
    <property type="match status" value="1"/>
</dbReference>
<dbReference type="GO" id="GO:0016020">
    <property type="term" value="C:membrane"/>
    <property type="evidence" value="ECO:0000318"/>
    <property type="project" value="GO_Central"/>
</dbReference>
<evidence type="ECO:0000256" key="9">
    <source>
        <dbReference type="ARBA" id="ARBA00023004"/>
    </source>
</evidence>
<gene>
    <name evidence="16" type="ORF">TRIADDRAFT_38183</name>
</gene>
<evidence type="ECO:0000256" key="4">
    <source>
        <dbReference type="ARBA" id="ARBA00022692"/>
    </source>
</evidence>
<evidence type="ECO:0000256" key="1">
    <source>
        <dbReference type="ARBA" id="ARBA00004131"/>
    </source>
</evidence>
<evidence type="ECO:0000256" key="10">
    <source>
        <dbReference type="ARBA" id="ARBA00023136"/>
    </source>
</evidence>
<evidence type="ECO:0000256" key="14">
    <source>
        <dbReference type="RuleBase" id="RU362121"/>
    </source>
</evidence>
<evidence type="ECO:0000256" key="6">
    <source>
        <dbReference type="ARBA" id="ARBA00022824"/>
    </source>
</evidence>
<feature type="domain" description="Cytochrome b5 heme-binding" evidence="15">
    <location>
        <begin position="7"/>
        <end position="83"/>
    </location>
</feature>